<dbReference type="InterPro" id="IPR052018">
    <property type="entry name" value="PHP_domain"/>
</dbReference>
<dbReference type="SUPFAM" id="SSF89550">
    <property type="entry name" value="PHP domain-like"/>
    <property type="match status" value="1"/>
</dbReference>
<evidence type="ECO:0000313" key="2">
    <source>
        <dbReference type="EMBL" id="HIU91210.1"/>
    </source>
</evidence>
<dbReference type="AlphaFoldDB" id="A0A9D1SQ26"/>
<dbReference type="EMBL" id="DVOC01000071">
    <property type="protein sequence ID" value="HIU91210.1"/>
    <property type="molecule type" value="Genomic_DNA"/>
</dbReference>
<sequence length="270" mass="29961">MKCDLHIHSDCSDGIFTPEQIVETAKQKGLDCIALTDHDTVLGVDRAIAKGKEVGLKVLCGVEISTVAQCGDVHVLAFNMDTQHPAFAEEMKVISDFRRKRNEEMQKKFIQHGIDMDIFSLKKDGSIGRGDIARAMVKKGICASTTEVFEKYLGAGKCCYVQTRRLTPAEAISFTLRFGGIPVLAHPKNLRMSQDDFEKFLKPLVLAGLGGIEAQYFAHNIRERKFFGKMAKKYKLIVTGGSDFHDYLHGLPLGEQSFSPDGYTKKVLGI</sequence>
<dbReference type="Gene3D" id="1.10.150.650">
    <property type="match status" value="1"/>
</dbReference>
<dbReference type="InterPro" id="IPR003141">
    <property type="entry name" value="Pol/His_phosphatase_N"/>
</dbReference>
<dbReference type="InterPro" id="IPR016195">
    <property type="entry name" value="Pol/histidinol_Pase-like"/>
</dbReference>
<feature type="domain" description="Polymerase/histidinol phosphatase N-terminal" evidence="1">
    <location>
        <begin position="3"/>
        <end position="68"/>
    </location>
</feature>
<dbReference type="GO" id="GO:0004534">
    <property type="term" value="F:5'-3' RNA exonuclease activity"/>
    <property type="evidence" value="ECO:0007669"/>
    <property type="project" value="TreeGrafter"/>
</dbReference>
<dbReference type="Proteomes" id="UP000886852">
    <property type="component" value="Unassembled WGS sequence"/>
</dbReference>
<accession>A0A9D1SQ26</accession>
<reference evidence="2" key="1">
    <citation type="submission" date="2020-10" db="EMBL/GenBank/DDBJ databases">
        <authorList>
            <person name="Gilroy R."/>
        </authorList>
    </citation>
    <scope>NUCLEOTIDE SEQUENCE</scope>
    <source>
        <strain evidence="2">ChiHjej12B11-7776</strain>
    </source>
</reference>
<dbReference type="CDD" id="cd07438">
    <property type="entry name" value="PHP_HisPPase_AMP"/>
    <property type="match status" value="1"/>
</dbReference>
<evidence type="ECO:0000259" key="1">
    <source>
        <dbReference type="SMART" id="SM00481"/>
    </source>
</evidence>
<dbReference type="InterPro" id="IPR004013">
    <property type="entry name" value="PHP_dom"/>
</dbReference>
<dbReference type="SMART" id="SM00481">
    <property type="entry name" value="POLIIIAc"/>
    <property type="match status" value="1"/>
</dbReference>
<dbReference type="GO" id="GO:0035312">
    <property type="term" value="F:5'-3' DNA exonuclease activity"/>
    <property type="evidence" value="ECO:0007669"/>
    <property type="project" value="TreeGrafter"/>
</dbReference>
<gene>
    <name evidence="2" type="ORF">IAC72_04295</name>
</gene>
<dbReference type="Gene3D" id="3.20.20.140">
    <property type="entry name" value="Metal-dependent hydrolases"/>
    <property type="match status" value="1"/>
</dbReference>
<dbReference type="Pfam" id="PF02811">
    <property type="entry name" value="PHP"/>
    <property type="match status" value="1"/>
</dbReference>
<name>A0A9D1SQ26_9BACT</name>
<dbReference type="PANTHER" id="PTHR42924:SF3">
    <property type="entry name" value="POLYMERASE_HISTIDINOL PHOSPHATASE N-TERMINAL DOMAIN-CONTAINING PROTEIN"/>
    <property type="match status" value="1"/>
</dbReference>
<dbReference type="PANTHER" id="PTHR42924">
    <property type="entry name" value="EXONUCLEASE"/>
    <property type="match status" value="1"/>
</dbReference>
<evidence type="ECO:0000313" key="3">
    <source>
        <dbReference type="Proteomes" id="UP000886852"/>
    </source>
</evidence>
<proteinExistence type="predicted"/>
<comment type="caution">
    <text evidence="2">The sequence shown here is derived from an EMBL/GenBank/DDBJ whole genome shotgun (WGS) entry which is preliminary data.</text>
</comment>
<protein>
    <submittedName>
        <fullName evidence="2">PHP domain-containing protein</fullName>
    </submittedName>
</protein>
<organism evidence="2 3">
    <name type="scientific">Candidatus Fimimonas merdipullorum</name>
    <dbReference type="NCBI Taxonomy" id="2840822"/>
    <lineage>
        <taxon>Bacteria</taxon>
        <taxon>Pseudomonadati</taxon>
        <taxon>Myxococcota</taxon>
        <taxon>Myxococcia</taxon>
        <taxon>Myxococcales</taxon>
        <taxon>Cystobacterineae</taxon>
        <taxon>Myxococcaceae</taxon>
        <taxon>Myxococcaceae incertae sedis</taxon>
        <taxon>Candidatus Fimimonas</taxon>
    </lineage>
</organism>
<reference evidence="2" key="2">
    <citation type="journal article" date="2021" name="PeerJ">
        <title>Extensive microbial diversity within the chicken gut microbiome revealed by metagenomics and culture.</title>
        <authorList>
            <person name="Gilroy R."/>
            <person name="Ravi A."/>
            <person name="Getino M."/>
            <person name="Pursley I."/>
            <person name="Horton D.L."/>
            <person name="Alikhan N.F."/>
            <person name="Baker D."/>
            <person name="Gharbi K."/>
            <person name="Hall N."/>
            <person name="Watson M."/>
            <person name="Adriaenssens E.M."/>
            <person name="Foster-Nyarko E."/>
            <person name="Jarju S."/>
            <person name="Secka A."/>
            <person name="Antonio M."/>
            <person name="Oren A."/>
            <person name="Chaudhuri R.R."/>
            <person name="La Ragione R."/>
            <person name="Hildebrand F."/>
            <person name="Pallen M.J."/>
        </authorList>
    </citation>
    <scope>NUCLEOTIDE SEQUENCE</scope>
    <source>
        <strain evidence="2">ChiHjej12B11-7776</strain>
    </source>
</reference>